<feature type="region of interest" description="Actin-binding" evidence="9">
    <location>
        <begin position="567"/>
        <end position="589"/>
    </location>
</feature>
<feature type="compositionally biased region" description="Polar residues" evidence="10">
    <location>
        <begin position="929"/>
        <end position="948"/>
    </location>
</feature>
<dbReference type="Gene3D" id="1.20.5.4820">
    <property type="match status" value="1"/>
</dbReference>
<dbReference type="PROSITE" id="PS51757">
    <property type="entry name" value="TH1"/>
    <property type="match status" value="1"/>
</dbReference>
<dbReference type="PROSITE" id="PS50002">
    <property type="entry name" value="SH3"/>
    <property type="match status" value="1"/>
</dbReference>
<reference evidence="14" key="1">
    <citation type="submission" date="2020-09" db="EMBL/GenBank/DDBJ databases">
        <authorList>
            <person name="Kikuchi T."/>
        </authorList>
    </citation>
    <scope>NUCLEOTIDE SEQUENCE</scope>
    <source>
        <strain evidence="14">SH1</strain>
    </source>
</reference>
<dbReference type="GO" id="GO:0060972">
    <property type="term" value="P:left/right pattern formation"/>
    <property type="evidence" value="ECO:0007669"/>
    <property type="project" value="UniProtKB-ARBA"/>
</dbReference>
<dbReference type="Pfam" id="PF00063">
    <property type="entry name" value="Myosin_head"/>
    <property type="match status" value="1"/>
</dbReference>
<dbReference type="InterPro" id="IPR036072">
    <property type="entry name" value="MYSc_Myo1"/>
</dbReference>
<evidence type="ECO:0000256" key="10">
    <source>
        <dbReference type="SAM" id="MobiDB-lite"/>
    </source>
</evidence>
<dbReference type="SMART" id="SM00326">
    <property type="entry name" value="SH3"/>
    <property type="match status" value="1"/>
</dbReference>
<dbReference type="FunFam" id="1.20.58.530:FF:000007">
    <property type="entry name" value="Myosin IE"/>
    <property type="match status" value="1"/>
</dbReference>
<name>A0A811JUQ7_9BILA</name>
<dbReference type="InterPro" id="IPR027417">
    <property type="entry name" value="P-loop_NTPase"/>
</dbReference>
<dbReference type="EMBL" id="CAJFCW020000001">
    <property type="protein sequence ID" value="CAG9084831.1"/>
    <property type="molecule type" value="Genomic_DNA"/>
</dbReference>
<dbReference type="Gene3D" id="1.20.58.530">
    <property type="match status" value="1"/>
</dbReference>
<dbReference type="GO" id="GO:0005886">
    <property type="term" value="C:plasma membrane"/>
    <property type="evidence" value="ECO:0007669"/>
    <property type="project" value="TreeGrafter"/>
</dbReference>
<keyword evidence="6 9" id="KW-0505">Motor protein</keyword>
<organism evidence="14 15">
    <name type="scientific">Bursaphelenchus okinawaensis</name>
    <dbReference type="NCBI Taxonomy" id="465554"/>
    <lineage>
        <taxon>Eukaryota</taxon>
        <taxon>Metazoa</taxon>
        <taxon>Ecdysozoa</taxon>
        <taxon>Nematoda</taxon>
        <taxon>Chromadorea</taxon>
        <taxon>Rhabditida</taxon>
        <taxon>Tylenchina</taxon>
        <taxon>Tylenchomorpha</taxon>
        <taxon>Aphelenchoidea</taxon>
        <taxon>Aphelenchoididae</taxon>
        <taxon>Bursaphelenchus</taxon>
    </lineage>
</organism>
<keyword evidence="3 9" id="KW-0547">Nucleotide-binding</keyword>
<dbReference type="Gene3D" id="2.30.30.40">
    <property type="entry name" value="SH3 Domains"/>
    <property type="match status" value="1"/>
</dbReference>
<dbReference type="Gene3D" id="3.40.850.10">
    <property type="entry name" value="Kinesin motor domain"/>
    <property type="match status" value="1"/>
</dbReference>
<sequence length="1084" mass="123341">MAPFHWQSNVNVQNVGVEDMVLLRSLNDNAIVDNLKKRLAGKAIFTYIGPVLISVNPFKEMSYFTEKDMEQYQGATQYENPPHIYALADNMYRNMMIDTESQCVIISGESGAGKTVAAKYIMTYVARISGGGSRVQHVKDVIIKSNPLLEAFGNAATLRNWNSSRFGKYVEIQFGRGGEPVGGKISNFLLEKSRVCNLGKGERNFHIFYQLLSGADQNMRENLGISNPDYYGYLAQSGCYEAEGTEDRKDFGATLEAMETIGISEQDQLQILQIVSAILHIGNITFVEDGNYATVMSDEYLQFPAYLLGLTTDAIKSKLTSRKLESRWGKDTEQIDVNLNVEQAIYNRDAWVKGMYTRLFDYLVNSVNTALKSTGKHDQNLSIGILDIYGFEIFENNGFEQFCINFVNEKLQQIFIELTLKAEQEEYISEGIHWQPVDYFNNKIVCDLIEAKRPPGIMCHLDDICAQIHGQSEGCDQKFLVKMNQNVGQNAHYKPGANSFLITHYAGDVRYDIEGFCDKNRDVLYQDLIQLMQGSESSFIRSMFPESTTFGAKAKPSSAATKIRTQANHLVDSLMKCSPHYVRCIKPNERKKALEFDEERVRHQVRYLGLKENVRVRRAGFAYRRPFDKFLWRYAILTEETWPTYNGTVRNGCEVICRKMGLAEDQFQLGKTKIFIKNPESLFMLEEARERKYDAFARVLQKAFKKFVAAKRLVKQKEEASQLVYGKKQRRRNSINRNFVGDYIGIENRPALQALVGRRERIDFAHSMTKLDRRFKSSKVDVLLTSKYLWLIGRDIEKKGVNKGKVIDVVKRQIPLENIKEIGLSTLQDDYLFLQVQDEYTSVLESPLKTEMLTAMNKRYRERVPNRDLPLKFANSHIATLKKLKYNIIGSPGVREFKFQEDNATLKVATASEGKVLTIRVPPGLPATTKPTNRPVSVQKSTWASRQSAARDHHHPSVQHHKPTQLFRSAVEEQQQYQGNATAQHPANGIPQHPANVLAHALNAGQKVHPVADAPRPVPKPKPMVKPRGPTVRAMYPYDAQDTDELSFCEGQIIELVKKDDSGWWQGRIGPRMGLFPANYVEEQ</sequence>
<feature type="domain" description="SH3" evidence="11">
    <location>
        <begin position="1027"/>
        <end position="1084"/>
    </location>
</feature>
<dbReference type="PANTHER" id="PTHR13140:SF729">
    <property type="entry name" value="UNCONVENTIONAL MYOSIN-IE"/>
    <property type="match status" value="1"/>
</dbReference>
<keyword evidence="7 9" id="KW-0009">Actin-binding</keyword>
<dbReference type="GO" id="GO:0000146">
    <property type="term" value="F:microfilament motor activity"/>
    <property type="evidence" value="ECO:0007669"/>
    <property type="project" value="TreeGrafter"/>
</dbReference>
<dbReference type="FunFam" id="1.10.10.820:FF:000001">
    <property type="entry name" value="Myosin heavy chain"/>
    <property type="match status" value="1"/>
</dbReference>
<dbReference type="EMBL" id="CAJFDH010000001">
    <property type="protein sequence ID" value="CAD5207223.1"/>
    <property type="molecule type" value="Genomic_DNA"/>
</dbReference>
<evidence type="ECO:0000256" key="1">
    <source>
        <dbReference type="ARBA" id="ARBA00008314"/>
    </source>
</evidence>
<dbReference type="InterPro" id="IPR001609">
    <property type="entry name" value="Myosin_head_motor_dom-like"/>
</dbReference>
<evidence type="ECO:0000256" key="5">
    <source>
        <dbReference type="ARBA" id="ARBA00023123"/>
    </source>
</evidence>
<dbReference type="PANTHER" id="PTHR13140">
    <property type="entry name" value="MYOSIN"/>
    <property type="match status" value="1"/>
</dbReference>
<gene>
    <name evidence="14" type="ORF">BOKJ2_LOCUS1907</name>
</gene>
<dbReference type="PRINTS" id="PR00193">
    <property type="entry name" value="MYOSINHEAVY"/>
</dbReference>
<dbReference type="InterPro" id="IPR010926">
    <property type="entry name" value="Myosin_TH1"/>
</dbReference>
<dbReference type="InterPro" id="IPR001452">
    <property type="entry name" value="SH3_domain"/>
</dbReference>
<dbReference type="Proteomes" id="UP000783686">
    <property type="component" value="Unassembled WGS sequence"/>
</dbReference>
<feature type="binding site" evidence="9">
    <location>
        <begin position="108"/>
        <end position="115"/>
    </location>
    <ligand>
        <name>ATP</name>
        <dbReference type="ChEBI" id="CHEBI:30616"/>
    </ligand>
</feature>
<dbReference type="CDD" id="cd01378">
    <property type="entry name" value="MYSc_Myo1"/>
    <property type="match status" value="1"/>
</dbReference>
<evidence type="ECO:0000313" key="14">
    <source>
        <dbReference type="EMBL" id="CAD5207223.1"/>
    </source>
</evidence>
<dbReference type="Gene3D" id="1.10.10.820">
    <property type="match status" value="1"/>
</dbReference>
<dbReference type="SUPFAM" id="SSF52540">
    <property type="entry name" value="P-loop containing nucleoside triphosphate hydrolases"/>
    <property type="match status" value="1"/>
</dbReference>
<evidence type="ECO:0000256" key="7">
    <source>
        <dbReference type="ARBA" id="ARBA00023203"/>
    </source>
</evidence>
<evidence type="ECO:0000313" key="15">
    <source>
        <dbReference type="Proteomes" id="UP000614601"/>
    </source>
</evidence>
<accession>A0A811JUQ7</accession>
<evidence type="ECO:0000259" key="12">
    <source>
        <dbReference type="PROSITE" id="PS51456"/>
    </source>
</evidence>
<dbReference type="Pfam" id="PF06017">
    <property type="entry name" value="Myosin_TH1"/>
    <property type="match status" value="1"/>
</dbReference>
<dbReference type="GO" id="GO:0006897">
    <property type="term" value="P:endocytosis"/>
    <property type="evidence" value="ECO:0007669"/>
    <property type="project" value="TreeGrafter"/>
</dbReference>
<feature type="domain" description="TH1" evidence="13">
    <location>
        <begin position="728"/>
        <end position="923"/>
    </location>
</feature>
<keyword evidence="15" id="KW-1185">Reference proteome</keyword>
<dbReference type="PRINTS" id="PR00452">
    <property type="entry name" value="SH3DOMAIN"/>
</dbReference>
<evidence type="ECO:0000256" key="2">
    <source>
        <dbReference type="ARBA" id="ARBA00022443"/>
    </source>
</evidence>
<dbReference type="GO" id="GO:0051015">
    <property type="term" value="F:actin filament binding"/>
    <property type="evidence" value="ECO:0007669"/>
    <property type="project" value="TreeGrafter"/>
</dbReference>
<keyword evidence="4 9" id="KW-0067">ATP-binding</keyword>
<dbReference type="PROSITE" id="PS51456">
    <property type="entry name" value="MYOSIN_MOTOR"/>
    <property type="match status" value="1"/>
</dbReference>
<dbReference type="SUPFAM" id="SSF50044">
    <property type="entry name" value="SH3-domain"/>
    <property type="match status" value="1"/>
</dbReference>
<dbReference type="GO" id="GO:0005902">
    <property type="term" value="C:microvillus"/>
    <property type="evidence" value="ECO:0007669"/>
    <property type="project" value="TreeGrafter"/>
</dbReference>
<dbReference type="InterPro" id="IPR036961">
    <property type="entry name" value="Kinesin_motor_dom_sf"/>
</dbReference>
<evidence type="ECO:0000256" key="9">
    <source>
        <dbReference type="PROSITE-ProRule" id="PRU00782"/>
    </source>
</evidence>
<evidence type="ECO:0000256" key="8">
    <source>
        <dbReference type="PROSITE-ProRule" id="PRU00192"/>
    </source>
</evidence>
<comment type="caution">
    <text evidence="14">The sequence shown here is derived from an EMBL/GenBank/DDBJ whole genome shotgun (WGS) entry which is preliminary data.</text>
</comment>
<dbReference type="Gene3D" id="1.20.120.720">
    <property type="entry name" value="Myosin VI head, motor domain, U50 subdomain"/>
    <property type="match status" value="1"/>
</dbReference>
<feature type="domain" description="Myosin motor" evidence="12">
    <location>
        <begin position="15"/>
        <end position="690"/>
    </location>
</feature>
<keyword evidence="2 8" id="KW-0728">SH3 domain</keyword>
<dbReference type="Pfam" id="PF14604">
    <property type="entry name" value="SH3_9"/>
    <property type="match status" value="1"/>
</dbReference>
<dbReference type="GO" id="GO:0016459">
    <property type="term" value="C:myosin complex"/>
    <property type="evidence" value="ECO:0007669"/>
    <property type="project" value="UniProtKB-KW"/>
</dbReference>
<dbReference type="GO" id="GO:0005737">
    <property type="term" value="C:cytoplasm"/>
    <property type="evidence" value="ECO:0007669"/>
    <property type="project" value="TreeGrafter"/>
</dbReference>
<dbReference type="GO" id="GO:0005524">
    <property type="term" value="F:ATP binding"/>
    <property type="evidence" value="ECO:0007669"/>
    <property type="project" value="UniProtKB-UniRule"/>
</dbReference>
<dbReference type="InterPro" id="IPR036028">
    <property type="entry name" value="SH3-like_dom_sf"/>
</dbReference>
<dbReference type="FunFam" id="2.30.30.40:FF:000072">
    <property type="entry name" value="Unconventional Myosin IB"/>
    <property type="match status" value="1"/>
</dbReference>
<feature type="compositionally biased region" description="Basic residues" evidence="10">
    <location>
        <begin position="952"/>
        <end position="962"/>
    </location>
</feature>
<evidence type="ECO:0000256" key="4">
    <source>
        <dbReference type="ARBA" id="ARBA00022840"/>
    </source>
</evidence>
<dbReference type="FunFam" id="3.40.850.10:FF:000101">
    <property type="entry name" value="Slow myosin heavy chain 2"/>
    <property type="match status" value="1"/>
</dbReference>
<dbReference type="Proteomes" id="UP000614601">
    <property type="component" value="Unassembled WGS sequence"/>
</dbReference>
<feature type="region of interest" description="Disordered" evidence="10">
    <location>
        <begin position="1011"/>
        <end position="1031"/>
    </location>
</feature>
<evidence type="ECO:0000256" key="3">
    <source>
        <dbReference type="ARBA" id="ARBA00022741"/>
    </source>
</evidence>
<evidence type="ECO:0000259" key="13">
    <source>
        <dbReference type="PROSITE" id="PS51757"/>
    </source>
</evidence>
<feature type="region of interest" description="Disordered" evidence="10">
    <location>
        <begin position="922"/>
        <end position="962"/>
    </location>
</feature>
<dbReference type="AlphaFoldDB" id="A0A811JUQ7"/>
<proteinExistence type="inferred from homology"/>
<dbReference type="OrthoDB" id="6108017at2759"/>
<keyword evidence="5 9" id="KW-0518">Myosin</keyword>
<comment type="similarity">
    <text evidence="1 9">Belongs to the TRAFAC class myosin-kinesin ATPase superfamily. Myosin family.</text>
</comment>
<evidence type="ECO:0000256" key="6">
    <source>
        <dbReference type="ARBA" id="ARBA00023175"/>
    </source>
</evidence>
<dbReference type="GO" id="GO:0007015">
    <property type="term" value="P:actin filament organization"/>
    <property type="evidence" value="ECO:0007669"/>
    <property type="project" value="TreeGrafter"/>
</dbReference>
<dbReference type="SMART" id="SM00242">
    <property type="entry name" value="MYSc"/>
    <property type="match status" value="1"/>
</dbReference>
<evidence type="ECO:0000259" key="11">
    <source>
        <dbReference type="PROSITE" id="PS50002"/>
    </source>
</evidence>
<protein>
    <submittedName>
        <fullName evidence="14">Uncharacterized protein</fullName>
    </submittedName>
</protein>